<name>A0A0E9T2X6_ANGAN</name>
<reference evidence="2" key="2">
    <citation type="journal article" date="2015" name="Fish Shellfish Immunol.">
        <title>Early steps in the European eel (Anguilla anguilla)-Vibrio vulnificus interaction in the gills: Role of the RtxA13 toxin.</title>
        <authorList>
            <person name="Callol A."/>
            <person name="Pajuelo D."/>
            <person name="Ebbesson L."/>
            <person name="Teles M."/>
            <person name="MacKenzie S."/>
            <person name="Amaro C."/>
        </authorList>
    </citation>
    <scope>NUCLEOTIDE SEQUENCE</scope>
</reference>
<evidence type="ECO:0000313" key="2">
    <source>
        <dbReference type="EMBL" id="JAH47018.1"/>
    </source>
</evidence>
<feature type="region of interest" description="Disordered" evidence="1">
    <location>
        <begin position="1"/>
        <end position="24"/>
    </location>
</feature>
<feature type="compositionally biased region" description="Basic and acidic residues" evidence="1">
    <location>
        <begin position="12"/>
        <end position="24"/>
    </location>
</feature>
<dbReference type="EMBL" id="GBXM01061559">
    <property type="protein sequence ID" value="JAH47018.1"/>
    <property type="molecule type" value="Transcribed_RNA"/>
</dbReference>
<evidence type="ECO:0000256" key="1">
    <source>
        <dbReference type="SAM" id="MobiDB-lite"/>
    </source>
</evidence>
<reference evidence="2" key="1">
    <citation type="submission" date="2014-11" db="EMBL/GenBank/DDBJ databases">
        <authorList>
            <person name="Amaro Gonzalez C."/>
        </authorList>
    </citation>
    <scope>NUCLEOTIDE SEQUENCE</scope>
</reference>
<sequence length="24" mass="2470">MGCFGSEGLVSTKEHTSGFESAAH</sequence>
<organism evidence="2">
    <name type="scientific">Anguilla anguilla</name>
    <name type="common">European freshwater eel</name>
    <name type="synonym">Muraena anguilla</name>
    <dbReference type="NCBI Taxonomy" id="7936"/>
    <lineage>
        <taxon>Eukaryota</taxon>
        <taxon>Metazoa</taxon>
        <taxon>Chordata</taxon>
        <taxon>Craniata</taxon>
        <taxon>Vertebrata</taxon>
        <taxon>Euteleostomi</taxon>
        <taxon>Actinopterygii</taxon>
        <taxon>Neopterygii</taxon>
        <taxon>Teleostei</taxon>
        <taxon>Anguilliformes</taxon>
        <taxon>Anguillidae</taxon>
        <taxon>Anguilla</taxon>
    </lineage>
</organism>
<proteinExistence type="predicted"/>
<protein>
    <submittedName>
        <fullName evidence="2">Uncharacterized protein</fullName>
    </submittedName>
</protein>
<dbReference type="AlphaFoldDB" id="A0A0E9T2X6"/>
<accession>A0A0E9T2X6</accession>